<gene>
    <name evidence="1" type="ORF">GOBAR_AA10386</name>
</gene>
<evidence type="ECO:0000313" key="2">
    <source>
        <dbReference type="Proteomes" id="UP000239757"/>
    </source>
</evidence>
<organism evidence="1 2">
    <name type="scientific">Gossypium barbadense</name>
    <name type="common">Sea Island cotton</name>
    <name type="synonym">Hibiscus barbadensis</name>
    <dbReference type="NCBI Taxonomy" id="3634"/>
    <lineage>
        <taxon>Eukaryota</taxon>
        <taxon>Viridiplantae</taxon>
        <taxon>Streptophyta</taxon>
        <taxon>Embryophyta</taxon>
        <taxon>Tracheophyta</taxon>
        <taxon>Spermatophyta</taxon>
        <taxon>Magnoliopsida</taxon>
        <taxon>eudicotyledons</taxon>
        <taxon>Gunneridae</taxon>
        <taxon>Pentapetalae</taxon>
        <taxon>rosids</taxon>
        <taxon>malvids</taxon>
        <taxon>Malvales</taxon>
        <taxon>Malvaceae</taxon>
        <taxon>Malvoideae</taxon>
        <taxon>Gossypium</taxon>
    </lineage>
</organism>
<name>A0A2P5Y3S9_GOSBA</name>
<dbReference type="Proteomes" id="UP000239757">
    <property type="component" value="Unassembled WGS sequence"/>
</dbReference>
<dbReference type="OrthoDB" id="10585721at2759"/>
<dbReference type="EMBL" id="KZ663747">
    <property type="protein sequence ID" value="PPS10263.1"/>
    <property type="molecule type" value="Genomic_DNA"/>
</dbReference>
<proteinExistence type="predicted"/>
<dbReference type="AlphaFoldDB" id="A0A2P5Y3S9"/>
<protein>
    <recommendedName>
        <fullName evidence="3">DUF4283 domain-containing protein</fullName>
    </recommendedName>
</protein>
<reference evidence="1 2" key="1">
    <citation type="submission" date="2015-01" db="EMBL/GenBank/DDBJ databases">
        <title>Genome of allotetraploid Gossypium barbadense reveals genomic plasticity and fiber elongation in cotton evolution.</title>
        <authorList>
            <person name="Chen X."/>
            <person name="Liu X."/>
            <person name="Zhao B."/>
            <person name="Zheng H."/>
            <person name="Hu Y."/>
            <person name="Lu G."/>
            <person name="Yang C."/>
            <person name="Chen J."/>
            <person name="Shan C."/>
            <person name="Zhang L."/>
            <person name="Zhou Y."/>
            <person name="Wang L."/>
            <person name="Guo W."/>
            <person name="Bai Y."/>
            <person name="Ruan J."/>
            <person name="Shangguan X."/>
            <person name="Mao Y."/>
            <person name="Jiang J."/>
            <person name="Zhu Y."/>
            <person name="Lei J."/>
            <person name="Kang H."/>
            <person name="Chen S."/>
            <person name="He X."/>
            <person name="Wang R."/>
            <person name="Wang Y."/>
            <person name="Chen J."/>
            <person name="Wang L."/>
            <person name="Yu S."/>
            <person name="Wang B."/>
            <person name="Wei J."/>
            <person name="Song S."/>
            <person name="Lu X."/>
            <person name="Gao Z."/>
            <person name="Gu W."/>
            <person name="Deng X."/>
            <person name="Ma D."/>
            <person name="Wang S."/>
            <person name="Liang W."/>
            <person name="Fang L."/>
            <person name="Cai C."/>
            <person name="Zhu X."/>
            <person name="Zhou B."/>
            <person name="Zhang Y."/>
            <person name="Chen Z."/>
            <person name="Xu S."/>
            <person name="Zhu R."/>
            <person name="Wang S."/>
            <person name="Zhang T."/>
            <person name="Zhao G."/>
        </authorList>
    </citation>
    <scope>NUCLEOTIDE SEQUENCE [LARGE SCALE GENOMIC DNA]</scope>
    <source>
        <strain evidence="2">cv. Xinhai21</strain>
        <tissue evidence="1">Leaf</tissue>
    </source>
</reference>
<sequence>MSLTGNSLPPIPNVGIGWEDDPLDPCEVNEDVVPVQSIPKTIGNIIGRDVKVDYNKDNGSKGCFARMAICVGLCSPFVSKIRINGVLQRVDMKVFPLFVLGVVDLGITRIFEGFNRILMAIIIRNPNRSHRRGRWLAG</sequence>
<accession>A0A2P5Y3S9</accession>
<evidence type="ECO:0000313" key="1">
    <source>
        <dbReference type="EMBL" id="PPS10263.1"/>
    </source>
</evidence>
<evidence type="ECO:0008006" key="3">
    <source>
        <dbReference type="Google" id="ProtNLM"/>
    </source>
</evidence>